<gene>
    <name evidence="9" type="ORF">PAEH1_11320</name>
</gene>
<dbReference type="GO" id="GO:0022857">
    <property type="term" value="F:transmembrane transporter activity"/>
    <property type="evidence" value="ECO:0007669"/>
    <property type="project" value="InterPro"/>
</dbReference>
<organism evidence="9 10">
    <name type="scientific">Paenalcaligenes hominis</name>
    <dbReference type="NCBI Taxonomy" id="643674"/>
    <lineage>
        <taxon>Bacteria</taxon>
        <taxon>Pseudomonadati</taxon>
        <taxon>Pseudomonadota</taxon>
        <taxon>Betaproteobacteria</taxon>
        <taxon>Burkholderiales</taxon>
        <taxon>Alcaligenaceae</taxon>
        <taxon>Paenalcaligenes</taxon>
    </lineage>
</organism>
<feature type="transmembrane region" description="Helical" evidence="8">
    <location>
        <begin position="307"/>
        <end position="325"/>
    </location>
</feature>
<evidence type="ECO:0000313" key="10">
    <source>
        <dbReference type="Proteomes" id="UP000189369"/>
    </source>
</evidence>
<feature type="transmembrane region" description="Helical" evidence="8">
    <location>
        <begin position="100"/>
        <end position="119"/>
    </location>
</feature>
<evidence type="ECO:0000256" key="1">
    <source>
        <dbReference type="ARBA" id="ARBA00004651"/>
    </source>
</evidence>
<evidence type="ECO:0000256" key="8">
    <source>
        <dbReference type="SAM" id="Phobius"/>
    </source>
</evidence>
<feature type="transmembrane region" description="Helical" evidence="8">
    <location>
        <begin position="13"/>
        <end position="34"/>
    </location>
</feature>
<keyword evidence="3" id="KW-0813">Transport</keyword>
<protein>
    <submittedName>
        <fullName evidence="9">Iron ABC transporter permease</fullName>
    </submittedName>
</protein>
<evidence type="ECO:0000256" key="6">
    <source>
        <dbReference type="ARBA" id="ARBA00022989"/>
    </source>
</evidence>
<dbReference type="EMBL" id="CP019697">
    <property type="protein sequence ID" value="AQS51987.1"/>
    <property type="molecule type" value="Genomic_DNA"/>
</dbReference>
<comment type="similarity">
    <text evidence="2">Belongs to the binding-protein-dependent transport system permease family. FecCD subfamily.</text>
</comment>
<evidence type="ECO:0000256" key="2">
    <source>
        <dbReference type="ARBA" id="ARBA00007935"/>
    </source>
</evidence>
<feature type="transmembrane region" description="Helical" evidence="8">
    <location>
        <begin position="279"/>
        <end position="301"/>
    </location>
</feature>
<feature type="transmembrane region" description="Helical" evidence="8">
    <location>
        <begin position="126"/>
        <end position="142"/>
    </location>
</feature>
<dbReference type="PANTHER" id="PTHR30472">
    <property type="entry name" value="FERRIC ENTEROBACTIN TRANSPORT SYSTEM PERMEASE PROTEIN"/>
    <property type="match status" value="1"/>
</dbReference>
<reference evidence="9 10" key="1">
    <citation type="submission" date="2017-01" db="EMBL/GenBank/DDBJ databases">
        <title>Complete Genome Sequence of Paenalcaligenes hominis, Isolated from a paraplegic Patient with neurogenic bladder.</title>
        <authorList>
            <person name="Mukhopadhyay R."/>
            <person name="Joaquin J."/>
            <person name="Hogue R."/>
            <person name="Kilaru A."/>
            <person name="Jospin G."/>
            <person name="Mars K."/>
            <person name="Eisen J.A."/>
            <person name="Chaturvedi V."/>
        </authorList>
    </citation>
    <scope>NUCLEOTIDE SEQUENCE [LARGE SCALE GENOMIC DNA]</scope>
    <source>
        <strain evidence="9 10">15S00501</strain>
    </source>
</reference>
<dbReference type="InterPro" id="IPR037294">
    <property type="entry name" value="ABC_BtuC-like"/>
</dbReference>
<dbReference type="OrthoDB" id="9811975at2"/>
<comment type="subcellular location">
    <subcellularLocation>
        <location evidence="1">Cell membrane</location>
        <topology evidence="1">Multi-pass membrane protein</topology>
    </subcellularLocation>
</comment>
<dbReference type="Proteomes" id="UP000189369">
    <property type="component" value="Chromosome"/>
</dbReference>
<evidence type="ECO:0000313" key="9">
    <source>
        <dbReference type="EMBL" id="AQS51987.1"/>
    </source>
</evidence>
<dbReference type="InterPro" id="IPR000522">
    <property type="entry name" value="ABC_transptr_permease_BtuC"/>
</dbReference>
<dbReference type="CDD" id="cd06550">
    <property type="entry name" value="TM_ABC_iron-siderophores_like"/>
    <property type="match status" value="1"/>
</dbReference>
<keyword evidence="5 8" id="KW-0812">Transmembrane</keyword>
<dbReference type="AlphaFoldDB" id="A0A1U9K1T1"/>
<feature type="transmembrane region" description="Helical" evidence="8">
    <location>
        <begin position="65"/>
        <end position="85"/>
    </location>
</feature>
<name>A0A1U9K1T1_9BURK</name>
<keyword evidence="4" id="KW-1003">Cell membrane</keyword>
<keyword evidence="7 8" id="KW-0472">Membrane</keyword>
<dbReference type="KEGG" id="phn:PAEH1_11320"/>
<dbReference type="Gene3D" id="1.10.3470.10">
    <property type="entry name" value="ABC transporter involved in vitamin B12 uptake, BtuC"/>
    <property type="match status" value="1"/>
</dbReference>
<dbReference type="PANTHER" id="PTHR30472:SF27">
    <property type="entry name" value="PETROBACTIN IMPORT SYSTEM PERMEASE PROTEIN YCLN"/>
    <property type="match status" value="1"/>
</dbReference>
<dbReference type="STRING" id="643674.PAEH1_11320"/>
<feature type="transmembrane region" description="Helical" evidence="8">
    <location>
        <begin position="196"/>
        <end position="214"/>
    </location>
</feature>
<evidence type="ECO:0000256" key="3">
    <source>
        <dbReference type="ARBA" id="ARBA00022448"/>
    </source>
</evidence>
<dbReference type="GO" id="GO:0005886">
    <property type="term" value="C:plasma membrane"/>
    <property type="evidence" value="ECO:0007669"/>
    <property type="project" value="UniProtKB-SubCell"/>
</dbReference>
<proteinExistence type="inferred from homology"/>
<dbReference type="Pfam" id="PF01032">
    <property type="entry name" value="FecCD"/>
    <property type="match status" value="1"/>
</dbReference>
<evidence type="ECO:0000256" key="4">
    <source>
        <dbReference type="ARBA" id="ARBA00022475"/>
    </source>
</evidence>
<evidence type="ECO:0000256" key="7">
    <source>
        <dbReference type="ARBA" id="ARBA00023136"/>
    </source>
</evidence>
<keyword evidence="6 8" id="KW-1133">Transmembrane helix</keyword>
<dbReference type="SUPFAM" id="SSF81345">
    <property type="entry name" value="ABC transporter involved in vitamin B12 uptake, BtuC"/>
    <property type="match status" value="1"/>
</dbReference>
<sequence>MPALNPALSQPRLFWWGLGLIALIVTLAITSLNVGASSMKLLHLFTQPDDRVTQLLFVSRWPRTLALILSGAALAVSGLILQMLARNRLVDTSLVGTTEAATLGLVVCSIIAPSMALWLKFSITTVFALLGTTLFLSILQRIPLRSALIVPLVGLVLAGVLYAASSLLAHQFELSQALRNWSSGDFSTILRGRYELLWAAAAMTFLAMVLADRFTVIGMGQDFAANVGVNYGRLMALGVLLISMVSASVVITAGILPFIGLIVPNSVRLITGDNLRRAIPLVAGSGSALMLGADLVGRLLIHPYEVPSSTLLSILGSAVFLIILLRGHKQWA</sequence>
<evidence type="ECO:0000256" key="5">
    <source>
        <dbReference type="ARBA" id="ARBA00022692"/>
    </source>
</evidence>
<accession>A0A1U9K1T1</accession>
<feature type="transmembrane region" description="Helical" evidence="8">
    <location>
        <begin position="148"/>
        <end position="169"/>
    </location>
</feature>
<feature type="transmembrane region" description="Helical" evidence="8">
    <location>
        <begin position="234"/>
        <end position="267"/>
    </location>
</feature>
<dbReference type="GO" id="GO:0033214">
    <property type="term" value="P:siderophore-iron import into cell"/>
    <property type="evidence" value="ECO:0007669"/>
    <property type="project" value="TreeGrafter"/>
</dbReference>